<dbReference type="RefSeq" id="WP_128522463.1">
    <property type="nucleotide sequence ID" value="NZ_CANLVY010000005.1"/>
</dbReference>
<protein>
    <recommendedName>
        <fullName evidence="4">Cxxc_20_cxxc protein</fullName>
    </recommendedName>
</protein>
<dbReference type="InterPro" id="IPR026369">
    <property type="entry name" value="CxxC_20_CxxC"/>
</dbReference>
<sequence>MPICQSCGNKWSWKQSVKSLFRFSRKMKCPYCREMQYQSQDSMKKGSLVALIPIILAPIITMVAQLFFSLEPLFGFVLMIYVLLMGLFFSITPFVLRLSNEEEPLW</sequence>
<accession>A0A410M6P1</accession>
<dbReference type="AlphaFoldDB" id="A0A410M6P1"/>
<dbReference type="OrthoDB" id="2418141at2"/>
<feature type="transmembrane region" description="Helical" evidence="1">
    <location>
        <begin position="74"/>
        <end position="96"/>
    </location>
</feature>
<keyword evidence="1" id="KW-0812">Transmembrane</keyword>
<evidence type="ECO:0000313" key="2">
    <source>
        <dbReference type="EMBL" id="QAS50695.1"/>
    </source>
</evidence>
<dbReference type="NCBIfam" id="TIGR04104">
    <property type="entry name" value="cxxc_20_cxxc"/>
    <property type="match status" value="1"/>
</dbReference>
<evidence type="ECO:0008006" key="4">
    <source>
        <dbReference type="Google" id="ProtNLM"/>
    </source>
</evidence>
<evidence type="ECO:0000313" key="3">
    <source>
        <dbReference type="Proteomes" id="UP000287756"/>
    </source>
</evidence>
<dbReference type="Proteomes" id="UP000287756">
    <property type="component" value="Chromosome"/>
</dbReference>
<gene>
    <name evidence="2" type="ORF">HLI_00035</name>
</gene>
<name>A0A410M6P1_9BACI</name>
<evidence type="ECO:0000256" key="1">
    <source>
        <dbReference type="SAM" id="Phobius"/>
    </source>
</evidence>
<dbReference type="EMBL" id="CP026118">
    <property type="protein sequence ID" value="QAS50695.1"/>
    <property type="molecule type" value="Genomic_DNA"/>
</dbReference>
<proteinExistence type="predicted"/>
<dbReference type="KEGG" id="hli:HLI_00035"/>
<organism evidence="2 3">
    <name type="scientific">Halobacillus litoralis</name>
    <dbReference type="NCBI Taxonomy" id="45668"/>
    <lineage>
        <taxon>Bacteria</taxon>
        <taxon>Bacillati</taxon>
        <taxon>Bacillota</taxon>
        <taxon>Bacilli</taxon>
        <taxon>Bacillales</taxon>
        <taxon>Bacillaceae</taxon>
        <taxon>Halobacillus</taxon>
    </lineage>
</organism>
<keyword evidence="1" id="KW-0472">Membrane</keyword>
<keyword evidence="1" id="KW-1133">Transmembrane helix</keyword>
<feature type="transmembrane region" description="Helical" evidence="1">
    <location>
        <begin position="48"/>
        <end position="68"/>
    </location>
</feature>
<reference evidence="2 3" key="1">
    <citation type="submission" date="2018-01" db="EMBL/GenBank/DDBJ databases">
        <title>The whole genome sequencing and assembly of Halobacillus litoralis ERB031 strain.</title>
        <authorList>
            <person name="Lee S.-J."/>
            <person name="Park M.-K."/>
            <person name="Kim J.-Y."/>
            <person name="Lee Y.-J."/>
            <person name="Yi H."/>
            <person name="Bahn Y.-S."/>
            <person name="Kim J.F."/>
            <person name="Lee D.-W."/>
        </authorList>
    </citation>
    <scope>NUCLEOTIDE SEQUENCE [LARGE SCALE GENOMIC DNA]</scope>
    <source>
        <strain evidence="2 3">ERB 031</strain>
    </source>
</reference>